<gene>
    <name evidence="2" type="ORF">TGMAS_273080</name>
</gene>
<proteinExistence type="predicted"/>
<accession>A0A086QWQ4</accession>
<protein>
    <submittedName>
        <fullName evidence="2">Putative transmembrane protein</fullName>
    </submittedName>
</protein>
<keyword evidence="1" id="KW-1133">Transmembrane helix</keyword>
<feature type="transmembrane region" description="Helical" evidence="1">
    <location>
        <begin position="113"/>
        <end position="135"/>
    </location>
</feature>
<evidence type="ECO:0000313" key="3">
    <source>
        <dbReference type="Proteomes" id="UP000028821"/>
    </source>
</evidence>
<feature type="transmembrane region" description="Helical" evidence="1">
    <location>
        <begin position="196"/>
        <end position="216"/>
    </location>
</feature>
<organism evidence="2 3">
    <name type="scientific">Toxoplasma gondii MAS</name>
    <dbReference type="NCBI Taxonomy" id="943118"/>
    <lineage>
        <taxon>Eukaryota</taxon>
        <taxon>Sar</taxon>
        <taxon>Alveolata</taxon>
        <taxon>Apicomplexa</taxon>
        <taxon>Conoidasida</taxon>
        <taxon>Coccidia</taxon>
        <taxon>Eucoccidiorida</taxon>
        <taxon>Eimeriorina</taxon>
        <taxon>Sarcocystidae</taxon>
        <taxon>Toxoplasma</taxon>
    </lineage>
</organism>
<feature type="transmembrane region" description="Helical" evidence="1">
    <location>
        <begin position="142"/>
        <end position="160"/>
    </location>
</feature>
<keyword evidence="1 2" id="KW-0812">Transmembrane</keyword>
<reference evidence="2 3" key="1">
    <citation type="submission" date="2014-04" db="EMBL/GenBank/DDBJ databases">
        <authorList>
            <person name="Sibley D."/>
            <person name="Venepally P."/>
            <person name="Karamycheva S."/>
            <person name="Hadjithomas M."/>
            <person name="Khan A."/>
            <person name="Brunk B."/>
            <person name="Roos D."/>
            <person name="Caler E."/>
            <person name="Lorenzi H."/>
        </authorList>
    </citation>
    <scope>NUCLEOTIDE SEQUENCE [LARGE SCALE GENOMIC DNA]</scope>
    <source>
        <strain evidence="2 3">MAS</strain>
    </source>
</reference>
<dbReference type="AlphaFoldDB" id="A0A086QWQ4"/>
<dbReference type="Proteomes" id="UP000028821">
    <property type="component" value="Unassembled WGS sequence"/>
</dbReference>
<comment type="caution">
    <text evidence="2">The sequence shown here is derived from an EMBL/GenBank/DDBJ whole genome shotgun (WGS) entry which is preliminary data.</text>
</comment>
<dbReference type="EMBL" id="AEXC02000404">
    <property type="protein sequence ID" value="KFH17036.1"/>
    <property type="molecule type" value="Genomic_DNA"/>
</dbReference>
<dbReference type="VEuPathDB" id="ToxoDB:TGMAS_273080"/>
<keyword evidence="1" id="KW-0472">Membrane</keyword>
<name>A0A086QWQ4_TOXGO</name>
<evidence type="ECO:0000313" key="2">
    <source>
        <dbReference type="EMBL" id="KFH17036.1"/>
    </source>
</evidence>
<evidence type="ECO:0000256" key="1">
    <source>
        <dbReference type="SAM" id="Phobius"/>
    </source>
</evidence>
<sequence>MHVLSLRGCIYRFGTENAASYERGGTVVCVSFFPSCVLAVLPPSSSFLLLCLPVYPFSPPLFAFALARSTSPSSPFTSCFIPPSFFLLTRVSLSSSSHFRSFCLFAFSFLSSPLGSLCLFLSLCLSLSFFFLSFLRPPTSSFCVAVCCVFLASVCPFQDLRVSPPQAVKRAFLESPAGSLGGTWGDDVWPQKPRTLLRMPSCLALCLSGARFFSFARFRGRRQ</sequence>